<gene>
    <name evidence="2" type="ORF">GCM10010421_31830</name>
</gene>
<evidence type="ECO:0000256" key="1">
    <source>
        <dbReference type="SAM" id="MobiDB-lite"/>
    </source>
</evidence>
<organism evidence="2 3">
    <name type="scientific">Streptomyces glaucus</name>
    <dbReference type="NCBI Taxonomy" id="284029"/>
    <lineage>
        <taxon>Bacteria</taxon>
        <taxon>Bacillati</taxon>
        <taxon>Actinomycetota</taxon>
        <taxon>Actinomycetes</taxon>
        <taxon>Kitasatosporales</taxon>
        <taxon>Streptomycetaceae</taxon>
        <taxon>Streptomyces</taxon>
    </lineage>
</organism>
<dbReference type="Proteomes" id="UP001500460">
    <property type="component" value="Unassembled WGS sequence"/>
</dbReference>
<name>A0ABN3JSV0_9ACTN</name>
<dbReference type="EMBL" id="BAAATK010000018">
    <property type="protein sequence ID" value="GAA2439235.1"/>
    <property type="molecule type" value="Genomic_DNA"/>
</dbReference>
<evidence type="ECO:0000313" key="2">
    <source>
        <dbReference type="EMBL" id="GAA2439235.1"/>
    </source>
</evidence>
<feature type="region of interest" description="Disordered" evidence="1">
    <location>
        <begin position="133"/>
        <end position="161"/>
    </location>
</feature>
<keyword evidence="3" id="KW-1185">Reference proteome</keyword>
<sequence>MATNQTGKAQPADRFHMRTVNGGTPERIETRKALAEINNAMMLPGKKAVRTMSAIGSRARIEYRDNRGVVELRPATAQENADWKPEAEQYAPGDTVIVRPEVYNPTARKYRILPEYAGTVVNWTGTHYNVRAANPDQHGPDGVRPCRPRELRPDPRVTGTAPWFTNNQDVTAALAVLKAAGHTLGSLALRTGGANIDGAFVTPEGGQGNTGSRVSYLANGWAEESATARRNAQRRTEERTARNKALDAYAATLRAAGWKVYHVASSNTQTRRVLHLLVWPPATAEEKAANILGPGAKWIRHDFTPGQGAPCRTVFRESALNLITEHLNAGAKVYPSTEGGVKIEPTDAKTSYWLQPFPATR</sequence>
<protein>
    <submittedName>
        <fullName evidence="2">Uncharacterized protein</fullName>
    </submittedName>
</protein>
<evidence type="ECO:0000313" key="3">
    <source>
        <dbReference type="Proteomes" id="UP001500460"/>
    </source>
</evidence>
<dbReference type="RefSeq" id="WP_344603796.1">
    <property type="nucleotide sequence ID" value="NZ_BAAATK010000018.1"/>
</dbReference>
<comment type="caution">
    <text evidence="2">The sequence shown here is derived from an EMBL/GenBank/DDBJ whole genome shotgun (WGS) entry which is preliminary data.</text>
</comment>
<proteinExistence type="predicted"/>
<accession>A0ABN3JSV0</accession>
<reference evidence="2 3" key="1">
    <citation type="journal article" date="2019" name="Int. J. Syst. Evol. Microbiol.">
        <title>The Global Catalogue of Microorganisms (GCM) 10K type strain sequencing project: providing services to taxonomists for standard genome sequencing and annotation.</title>
        <authorList>
            <consortium name="The Broad Institute Genomics Platform"/>
            <consortium name="The Broad Institute Genome Sequencing Center for Infectious Disease"/>
            <person name="Wu L."/>
            <person name="Ma J."/>
        </authorList>
    </citation>
    <scope>NUCLEOTIDE SEQUENCE [LARGE SCALE GENOMIC DNA]</scope>
    <source>
        <strain evidence="2 3">JCM 6922</strain>
    </source>
</reference>